<dbReference type="AlphaFoldDB" id="A0A8J2PYB8"/>
<name>A0A8J2PYB8_9BILA</name>
<dbReference type="GO" id="GO:0060271">
    <property type="term" value="P:cilium assembly"/>
    <property type="evidence" value="ECO:0007669"/>
    <property type="project" value="InterPro"/>
</dbReference>
<evidence type="ECO:0000256" key="1">
    <source>
        <dbReference type="SAM" id="Coils"/>
    </source>
</evidence>
<sequence length="422" mass="49525">MKDSGNNKRIFQILFSDQKLQRLNVSLEEVKRAGENVDPTKRMNALREEIETNRYMVNEKLPKEIESKKAIVDNLNKVIDVAAVDKNDIIELQQKIEKINQEITDLINERDRKDENTDKLSIYRHQASSIYKKKAKLVENLQKARLELQNITNQVETKKNSSREKGGTDFMITTTQFKNYTNKLRSKTSDYKRKNIEISDLKNEHAVLSHTVDILTNQWNKLMGKIEENGGRIIERYDLKNDEKFESIKPETDDIRKLRDMISELNQQIDLKRITIDGLKQSNAEFNKHFTDATERFNLKKRNYETSEANFESAFVKIEENVKNMENEMITKKRKIFRANIELTIMKTIWEKLQQEGLRRMINQIEKEISRIDKEVEILQQSNHDNGLSIEEGIAQVAMWRSLMKIFQLKLQIAKGGNMNGV</sequence>
<dbReference type="PANTHER" id="PTHR15614">
    <property type="entry name" value="INTRAFLAGELLAR TRANSPORT PROTEIN 81 HOMOLOG"/>
    <property type="match status" value="1"/>
</dbReference>
<evidence type="ECO:0000313" key="3">
    <source>
        <dbReference type="Proteomes" id="UP000746747"/>
    </source>
</evidence>
<dbReference type="GO" id="GO:0036064">
    <property type="term" value="C:ciliary basal body"/>
    <property type="evidence" value="ECO:0007669"/>
    <property type="project" value="TreeGrafter"/>
</dbReference>
<comment type="caution">
    <text evidence="2">The sequence shown here is derived from an EMBL/GenBank/DDBJ whole genome shotgun (WGS) entry which is preliminary data.</text>
</comment>
<feature type="coiled-coil region" evidence="1">
    <location>
        <begin position="82"/>
        <end position="204"/>
    </location>
</feature>
<dbReference type="GO" id="GO:0015631">
    <property type="term" value="F:tubulin binding"/>
    <property type="evidence" value="ECO:0007669"/>
    <property type="project" value="InterPro"/>
</dbReference>
<keyword evidence="3" id="KW-1185">Reference proteome</keyword>
<dbReference type="PANTHER" id="PTHR15614:SF2">
    <property type="entry name" value="INTRAFLAGELLAR TRANSPORT PROTEIN 81 HOMOLOG"/>
    <property type="match status" value="1"/>
</dbReference>
<dbReference type="GO" id="GO:0030992">
    <property type="term" value="C:intraciliary transport particle B"/>
    <property type="evidence" value="ECO:0007669"/>
    <property type="project" value="InterPro"/>
</dbReference>
<accession>A0A8J2PYB8</accession>
<dbReference type="OrthoDB" id="276029at2759"/>
<dbReference type="Gene3D" id="1.10.287.1490">
    <property type="match status" value="1"/>
</dbReference>
<keyword evidence="1" id="KW-0175">Coiled coil</keyword>
<feature type="coiled-coil region" evidence="1">
    <location>
        <begin position="308"/>
        <end position="382"/>
    </location>
</feature>
<protein>
    <submittedName>
        <fullName evidence="2">Uncharacterized protein</fullName>
    </submittedName>
</protein>
<gene>
    <name evidence="2" type="ORF">CJOHNSTONI_LOCUS9613</name>
</gene>
<dbReference type="GO" id="GO:0042073">
    <property type="term" value="P:intraciliary transport"/>
    <property type="evidence" value="ECO:0007669"/>
    <property type="project" value="InterPro"/>
</dbReference>
<dbReference type="InterPro" id="IPR029600">
    <property type="entry name" value="IFT81"/>
</dbReference>
<reference evidence="2" key="1">
    <citation type="submission" date="2021-09" db="EMBL/GenBank/DDBJ databases">
        <authorList>
            <consortium name="Pathogen Informatics"/>
        </authorList>
    </citation>
    <scope>NUCLEOTIDE SEQUENCE</scope>
</reference>
<dbReference type="EMBL" id="CAKAEH010001885">
    <property type="protein sequence ID" value="CAG9540065.1"/>
    <property type="molecule type" value="Genomic_DNA"/>
</dbReference>
<dbReference type="Proteomes" id="UP000746747">
    <property type="component" value="Unassembled WGS sequence"/>
</dbReference>
<evidence type="ECO:0000313" key="2">
    <source>
        <dbReference type="EMBL" id="CAG9540065.1"/>
    </source>
</evidence>
<proteinExistence type="predicted"/>
<organism evidence="2 3">
    <name type="scientific">Cercopithifilaria johnstoni</name>
    <dbReference type="NCBI Taxonomy" id="2874296"/>
    <lineage>
        <taxon>Eukaryota</taxon>
        <taxon>Metazoa</taxon>
        <taxon>Ecdysozoa</taxon>
        <taxon>Nematoda</taxon>
        <taxon>Chromadorea</taxon>
        <taxon>Rhabditida</taxon>
        <taxon>Spirurina</taxon>
        <taxon>Spiruromorpha</taxon>
        <taxon>Filarioidea</taxon>
        <taxon>Onchocercidae</taxon>
        <taxon>Cercopithifilaria</taxon>
    </lineage>
</organism>